<protein>
    <submittedName>
        <fullName evidence="2">Uncharacterized protein</fullName>
    </submittedName>
</protein>
<comment type="caution">
    <text evidence="2">The sequence shown here is derived from an EMBL/GenBank/DDBJ whole genome shotgun (WGS) entry which is preliminary data.</text>
</comment>
<evidence type="ECO:0000313" key="2">
    <source>
        <dbReference type="EMBL" id="KAK2913824.1"/>
    </source>
</evidence>
<feature type="compositionally biased region" description="Basic residues" evidence="1">
    <location>
        <begin position="1"/>
        <end position="10"/>
    </location>
</feature>
<keyword evidence="3" id="KW-1185">Reference proteome</keyword>
<reference evidence="2" key="1">
    <citation type="submission" date="2023-08" db="EMBL/GenBank/DDBJ databases">
        <title>Chromosome-level Genome Assembly of mud carp (Cirrhinus molitorella).</title>
        <authorList>
            <person name="Liu H."/>
        </authorList>
    </citation>
    <scope>NUCLEOTIDE SEQUENCE</scope>
    <source>
        <strain evidence="2">Prfri</strain>
        <tissue evidence="2">Muscle</tissue>
    </source>
</reference>
<organism evidence="2 3">
    <name type="scientific">Cirrhinus molitorella</name>
    <name type="common">mud carp</name>
    <dbReference type="NCBI Taxonomy" id="172907"/>
    <lineage>
        <taxon>Eukaryota</taxon>
        <taxon>Metazoa</taxon>
        <taxon>Chordata</taxon>
        <taxon>Craniata</taxon>
        <taxon>Vertebrata</taxon>
        <taxon>Euteleostomi</taxon>
        <taxon>Actinopterygii</taxon>
        <taxon>Neopterygii</taxon>
        <taxon>Teleostei</taxon>
        <taxon>Ostariophysi</taxon>
        <taxon>Cypriniformes</taxon>
        <taxon>Cyprinidae</taxon>
        <taxon>Labeoninae</taxon>
        <taxon>Labeonini</taxon>
        <taxon>Cirrhinus</taxon>
    </lineage>
</organism>
<name>A0AA88TXQ5_9TELE</name>
<feature type="compositionally biased region" description="Basic and acidic residues" evidence="1">
    <location>
        <begin position="18"/>
        <end position="30"/>
    </location>
</feature>
<feature type="region of interest" description="Disordered" evidence="1">
    <location>
        <begin position="1"/>
        <end position="31"/>
    </location>
</feature>
<accession>A0AA88TXQ5</accession>
<sequence length="69" mass="7760">MALPCRHGRRVSTESYVSEERSSAEERSGGHPDWTIKGGSCSAITDGSWCRRRVQSKSQMCCQLLILTW</sequence>
<dbReference type="AlphaFoldDB" id="A0AA88TXQ5"/>
<dbReference type="EMBL" id="JAUYZG010000002">
    <property type="protein sequence ID" value="KAK2913824.1"/>
    <property type="molecule type" value="Genomic_DNA"/>
</dbReference>
<dbReference type="Proteomes" id="UP001187343">
    <property type="component" value="Unassembled WGS sequence"/>
</dbReference>
<evidence type="ECO:0000313" key="3">
    <source>
        <dbReference type="Proteomes" id="UP001187343"/>
    </source>
</evidence>
<proteinExistence type="predicted"/>
<gene>
    <name evidence="2" type="ORF">Q8A67_002223</name>
</gene>
<evidence type="ECO:0000256" key="1">
    <source>
        <dbReference type="SAM" id="MobiDB-lite"/>
    </source>
</evidence>